<dbReference type="GO" id="GO:0000166">
    <property type="term" value="F:nucleotide binding"/>
    <property type="evidence" value="ECO:0007669"/>
    <property type="project" value="InterPro"/>
</dbReference>
<dbReference type="EMBL" id="QWET01000012">
    <property type="protein sequence ID" value="RIH64285.1"/>
    <property type="molecule type" value="Genomic_DNA"/>
</dbReference>
<dbReference type="PANTHER" id="PTHR43249">
    <property type="entry name" value="UDP-N-ACETYL-2-AMINO-2-DEOXY-D-GLUCURONATE OXIDASE"/>
    <property type="match status" value="1"/>
</dbReference>
<dbReference type="InterPro" id="IPR000683">
    <property type="entry name" value="Gfo/Idh/MocA-like_OxRdtase_N"/>
</dbReference>
<dbReference type="Pfam" id="PF01408">
    <property type="entry name" value="GFO_IDH_MocA"/>
    <property type="match status" value="1"/>
</dbReference>
<evidence type="ECO:0000313" key="3">
    <source>
        <dbReference type="EMBL" id="RIH64285.1"/>
    </source>
</evidence>
<dbReference type="Proteomes" id="UP000266441">
    <property type="component" value="Unassembled WGS sequence"/>
</dbReference>
<reference evidence="3 5" key="1">
    <citation type="journal article" date="2015" name="Int. J. Syst. Evol. Microbiol.">
        <title>Mariniphaga sediminis sp. nov., isolated from coastal sediment.</title>
        <authorList>
            <person name="Wang F.Q."/>
            <person name="Shen Q.Y."/>
            <person name="Chen G.J."/>
            <person name="Du Z.J."/>
        </authorList>
    </citation>
    <scope>NUCLEOTIDE SEQUENCE [LARGE SCALE GENOMIC DNA]</scope>
    <source>
        <strain evidence="3 5">SY21</strain>
    </source>
</reference>
<dbReference type="Gene3D" id="3.40.50.720">
    <property type="entry name" value="NAD(P)-binding Rossmann-like Domain"/>
    <property type="match status" value="1"/>
</dbReference>
<dbReference type="RefSeq" id="WP_119348438.1">
    <property type="nucleotide sequence ID" value="NZ_QWET01000002.1"/>
</dbReference>
<dbReference type="EMBL" id="QWET01000002">
    <property type="protein sequence ID" value="RIH66564.1"/>
    <property type="molecule type" value="Genomic_DNA"/>
</dbReference>
<dbReference type="InterPro" id="IPR036291">
    <property type="entry name" value="NAD(P)-bd_dom_sf"/>
</dbReference>
<sequence length="337" mass="37578">MKQLNTIRWGIIGVGDVTEKKSGPAFYKIEHSRLVAVMRRNAEKAADYAHRHNVQKWFSDASELINDPEVDAVYIATPPDSHARYAIETMRAGKPVYVEKPMARNYSECLEMLKVSEETGMPIWTAYYRRTLPAFLKVKELIESDAIGKPLLVNIKLHKPATEKSSKPEEMNWHVFPEISGGGHFFDLASHQFDYLDFLLGPVKEVSGIASNMAGLYPAEDTVVGTWKHESGVTGSGSWCFVCDESSEKDEITITGEKGTIVFPCFTHGNVKINSNDGIVEMGFSNPEHISQNLVQQVVDELRGTGKCVSTGVSGARTSRVLDEMVKNYYEPHRSNS</sequence>
<dbReference type="InterPro" id="IPR052515">
    <property type="entry name" value="Gfo/Idh/MocA_Oxidoreductase"/>
</dbReference>
<comment type="caution">
    <text evidence="3">The sequence shown here is derived from an EMBL/GenBank/DDBJ whole genome shotgun (WGS) entry which is preliminary data.</text>
</comment>
<organism evidence="3 5">
    <name type="scientific">Mariniphaga sediminis</name>
    <dbReference type="NCBI Taxonomy" id="1628158"/>
    <lineage>
        <taxon>Bacteria</taxon>
        <taxon>Pseudomonadati</taxon>
        <taxon>Bacteroidota</taxon>
        <taxon>Bacteroidia</taxon>
        <taxon>Marinilabiliales</taxon>
        <taxon>Prolixibacteraceae</taxon>
        <taxon>Mariniphaga</taxon>
    </lineage>
</organism>
<evidence type="ECO:0000313" key="4">
    <source>
        <dbReference type="EMBL" id="RIH66564.1"/>
    </source>
</evidence>
<dbReference type="InterPro" id="IPR055170">
    <property type="entry name" value="GFO_IDH_MocA-like_dom"/>
</dbReference>
<evidence type="ECO:0000259" key="2">
    <source>
        <dbReference type="Pfam" id="PF22725"/>
    </source>
</evidence>
<accession>A0A399CX09</accession>
<dbReference type="Gene3D" id="3.30.360.10">
    <property type="entry name" value="Dihydrodipicolinate Reductase, domain 2"/>
    <property type="match status" value="1"/>
</dbReference>
<dbReference type="SUPFAM" id="SSF55347">
    <property type="entry name" value="Glyceraldehyde-3-phosphate dehydrogenase-like, C-terminal domain"/>
    <property type="match status" value="1"/>
</dbReference>
<dbReference type="SUPFAM" id="SSF51735">
    <property type="entry name" value="NAD(P)-binding Rossmann-fold domains"/>
    <property type="match status" value="1"/>
</dbReference>
<feature type="domain" description="GFO/IDH/MocA-like oxidoreductase" evidence="2">
    <location>
        <begin position="135"/>
        <end position="262"/>
    </location>
</feature>
<dbReference type="OrthoDB" id="9795543at2"/>
<reference evidence="3" key="2">
    <citation type="submission" date="2018-08" db="EMBL/GenBank/DDBJ databases">
        <authorList>
            <person name="Ferrada E.E."/>
            <person name="Latorre B.A."/>
        </authorList>
    </citation>
    <scope>NUCLEOTIDE SEQUENCE</scope>
    <source>
        <strain evidence="3">SY21</strain>
    </source>
</reference>
<feature type="domain" description="Gfo/Idh/MocA-like oxidoreductase N-terminal" evidence="1">
    <location>
        <begin position="7"/>
        <end position="125"/>
    </location>
</feature>
<dbReference type="PANTHER" id="PTHR43249:SF1">
    <property type="entry name" value="D-GLUCOSIDE 3-DEHYDROGENASE"/>
    <property type="match status" value="1"/>
</dbReference>
<dbReference type="Pfam" id="PF22725">
    <property type="entry name" value="GFO_IDH_MocA_C3"/>
    <property type="match status" value="1"/>
</dbReference>
<protein>
    <submittedName>
        <fullName evidence="3">Gfo/Idh/MocA family oxidoreductase</fullName>
    </submittedName>
</protein>
<evidence type="ECO:0000313" key="5">
    <source>
        <dbReference type="Proteomes" id="UP000266441"/>
    </source>
</evidence>
<keyword evidence="5" id="KW-1185">Reference proteome</keyword>
<evidence type="ECO:0000259" key="1">
    <source>
        <dbReference type="Pfam" id="PF01408"/>
    </source>
</evidence>
<name>A0A399CX09_9BACT</name>
<dbReference type="AlphaFoldDB" id="A0A399CX09"/>
<proteinExistence type="predicted"/>
<gene>
    <name evidence="4" type="ORF">D1164_02865</name>
    <name evidence="3" type="ORF">D1164_15820</name>
</gene>